<name>A0A5B7DY56_PORTR</name>
<gene>
    <name evidence="2" type="ORF">E2C01_019703</name>
</gene>
<reference evidence="2 3" key="1">
    <citation type="submission" date="2019-05" db="EMBL/GenBank/DDBJ databases">
        <title>Another draft genome of Portunus trituberculatus and its Hox gene families provides insights of decapod evolution.</title>
        <authorList>
            <person name="Jeong J.-H."/>
            <person name="Song I."/>
            <person name="Kim S."/>
            <person name="Choi T."/>
            <person name="Kim D."/>
            <person name="Ryu S."/>
            <person name="Kim W."/>
        </authorList>
    </citation>
    <scope>NUCLEOTIDE SEQUENCE [LARGE SCALE GENOMIC DNA]</scope>
    <source>
        <tissue evidence="2">Muscle</tissue>
    </source>
</reference>
<dbReference type="EMBL" id="VSRR010001616">
    <property type="protein sequence ID" value="MPC26561.1"/>
    <property type="molecule type" value="Genomic_DNA"/>
</dbReference>
<protein>
    <submittedName>
        <fullName evidence="2">Uncharacterized protein</fullName>
    </submittedName>
</protein>
<evidence type="ECO:0000313" key="2">
    <source>
        <dbReference type="EMBL" id="MPC26561.1"/>
    </source>
</evidence>
<evidence type="ECO:0000313" key="3">
    <source>
        <dbReference type="Proteomes" id="UP000324222"/>
    </source>
</evidence>
<keyword evidence="3" id="KW-1185">Reference proteome</keyword>
<dbReference type="Proteomes" id="UP000324222">
    <property type="component" value="Unassembled WGS sequence"/>
</dbReference>
<dbReference type="PROSITE" id="PS51257">
    <property type="entry name" value="PROKAR_LIPOPROTEIN"/>
    <property type="match status" value="1"/>
</dbReference>
<proteinExistence type="predicted"/>
<evidence type="ECO:0000256" key="1">
    <source>
        <dbReference type="SAM" id="MobiDB-lite"/>
    </source>
</evidence>
<dbReference type="AlphaFoldDB" id="A0A5B7DY56"/>
<sequence length="124" mass="12958">MKEIGKYLCVPVCLPAPPSPFPNLNVSPVIGGACAAPHEPRMVVGGGKPGVRQRSVSEFGPELHPNPRHASHPHLPGVATLASDTSSPPHPPTHSTPHHPLSITIESGIMFSADQSCKECLASL</sequence>
<comment type="caution">
    <text evidence="2">The sequence shown here is derived from an EMBL/GenBank/DDBJ whole genome shotgun (WGS) entry which is preliminary data.</text>
</comment>
<feature type="region of interest" description="Disordered" evidence="1">
    <location>
        <begin position="45"/>
        <end position="102"/>
    </location>
</feature>
<accession>A0A5B7DY56</accession>
<organism evidence="2 3">
    <name type="scientific">Portunus trituberculatus</name>
    <name type="common">Swimming crab</name>
    <name type="synonym">Neptunus trituberculatus</name>
    <dbReference type="NCBI Taxonomy" id="210409"/>
    <lineage>
        <taxon>Eukaryota</taxon>
        <taxon>Metazoa</taxon>
        <taxon>Ecdysozoa</taxon>
        <taxon>Arthropoda</taxon>
        <taxon>Crustacea</taxon>
        <taxon>Multicrustacea</taxon>
        <taxon>Malacostraca</taxon>
        <taxon>Eumalacostraca</taxon>
        <taxon>Eucarida</taxon>
        <taxon>Decapoda</taxon>
        <taxon>Pleocyemata</taxon>
        <taxon>Brachyura</taxon>
        <taxon>Eubrachyura</taxon>
        <taxon>Portunoidea</taxon>
        <taxon>Portunidae</taxon>
        <taxon>Portuninae</taxon>
        <taxon>Portunus</taxon>
    </lineage>
</organism>